<dbReference type="RefSeq" id="WP_005028232.1">
    <property type="nucleotide sequence ID" value="NZ_KE150238.1"/>
</dbReference>
<dbReference type="Pfam" id="PF13692">
    <property type="entry name" value="Glyco_trans_1_4"/>
    <property type="match status" value="1"/>
</dbReference>
<dbReference type="AlphaFoldDB" id="E5Y873"/>
<dbReference type="SUPFAM" id="SSF53756">
    <property type="entry name" value="UDP-Glycosyltransferase/glycogen phosphorylase"/>
    <property type="match status" value="1"/>
</dbReference>
<dbReference type="Proteomes" id="UP000006034">
    <property type="component" value="Unassembled WGS sequence"/>
</dbReference>
<gene>
    <name evidence="1" type="ORF">HMPREF0179_02388</name>
</gene>
<dbReference type="eggNOG" id="COG0438">
    <property type="taxonomic scope" value="Bacteria"/>
</dbReference>
<evidence type="ECO:0008006" key="3">
    <source>
        <dbReference type="Google" id="ProtNLM"/>
    </source>
</evidence>
<evidence type="ECO:0000313" key="2">
    <source>
        <dbReference type="Proteomes" id="UP000006034"/>
    </source>
</evidence>
<dbReference type="HOGENOM" id="CLU_041132_3_1_7"/>
<dbReference type="PANTHER" id="PTHR12526">
    <property type="entry name" value="GLYCOSYLTRANSFERASE"/>
    <property type="match status" value="1"/>
</dbReference>
<comment type="caution">
    <text evidence="1">The sequence shown here is derived from an EMBL/GenBank/DDBJ whole genome shotgun (WGS) entry which is preliminary data.</text>
</comment>
<protein>
    <recommendedName>
        <fullName evidence="3">Glycosyltransferase subfamily 4-like N-terminal domain-containing protein</fullName>
    </recommendedName>
</protein>
<name>E5Y873_BILW3</name>
<reference evidence="1 2" key="1">
    <citation type="submission" date="2010-10" db="EMBL/GenBank/DDBJ databases">
        <authorList>
            <consortium name="The Broad Institute Genome Sequencing Platform"/>
            <person name="Ward D."/>
            <person name="Earl A."/>
            <person name="Feldgarden M."/>
            <person name="Young S.K."/>
            <person name="Gargeya S."/>
            <person name="Zeng Q."/>
            <person name="Alvarado L."/>
            <person name="Berlin A."/>
            <person name="Bochicchio J."/>
            <person name="Chapman S.B."/>
            <person name="Chen Z."/>
            <person name="Freedman E."/>
            <person name="Gellesch M."/>
            <person name="Goldberg J."/>
            <person name="Griggs A."/>
            <person name="Gujja S."/>
            <person name="Heilman E."/>
            <person name="Heiman D."/>
            <person name="Howarth C."/>
            <person name="Mehta T."/>
            <person name="Neiman D."/>
            <person name="Pearson M."/>
            <person name="Roberts A."/>
            <person name="Saif S."/>
            <person name="Shea T."/>
            <person name="Shenoy N."/>
            <person name="Sisk P."/>
            <person name="Stolte C."/>
            <person name="Sykes S."/>
            <person name="White J."/>
            <person name="Yandava C."/>
            <person name="Allen-Vercoe E."/>
            <person name="Sibley C."/>
            <person name="Ambrose C.E."/>
            <person name="Strauss J."/>
            <person name="Daigneault M."/>
            <person name="Haas B."/>
            <person name="Nusbaum C."/>
            <person name="Birren B."/>
        </authorList>
    </citation>
    <scope>NUCLEOTIDE SEQUENCE [LARGE SCALE GENOMIC DNA]</scope>
    <source>
        <strain evidence="1 2">3_1_6</strain>
    </source>
</reference>
<keyword evidence="2" id="KW-1185">Reference proteome</keyword>
<proteinExistence type="predicted"/>
<reference evidence="1 2" key="2">
    <citation type="submission" date="2013-04" db="EMBL/GenBank/DDBJ databases">
        <title>The Genome Sequence of Bilophila wadsworthia 3_1_6.</title>
        <authorList>
            <consortium name="The Broad Institute Genomics Platform"/>
            <person name="Earl A."/>
            <person name="Ward D."/>
            <person name="Feldgarden M."/>
            <person name="Gevers D."/>
            <person name="Sibley C."/>
            <person name="Strauss J."/>
            <person name="Allen-Vercoe E."/>
            <person name="Walker B."/>
            <person name="Young S."/>
            <person name="Zeng Q."/>
            <person name="Gargeya S."/>
            <person name="Fitzgerald M."/>
            <person name="Haas B."/>
            <person name="Abouelleil A."/>
            <person name="Allen A.W."/>
            <person name="Alvarado L."/>
            <person name="Arachchi H.M."/>
            <person name="Berlin A.M."/>
            <person name="Chapman S.B."/>
            <person name="Gainer-Dewar J."/>
            <person name="Goldberg J."/>
            <person name="Griggs A."/>
            <person name="Gujja S."/>
            <person name="Hansen M."/>
            <person name="Howarth C."/>
            <person name="Imamovic A."/>
            <person name="Ireland A."/>
            <person name="Larimer J."/>
            <person name="McCowan C."/>
            <person name="Murphy C."/>
            <person name="Pearson M."/>
            <person name="Poon T.W."/>
            <person name="Priest M."/>
            <person name="Roberts A."/>
            <person name="Saif S."/>
            <person name="Shea T."/>
            <person name="Sisk P."/>
            <person name="Sykes S."/>
            <person name="Wortman J."/>
            <person name="Nusbaum C."/>
            <person name="Birren B."/>
        </authorList>
    </citation>
    <scope>NUCLEOTIDE SEQUENCE [LARGE SCALE GENOMIC DNA]</scope>
    <source>
        <strain evidence="1 2">3_1_6</strain>
    </source>
</reference>
<dbReference type="EMBL" id="ADCP02000001">
    <property type="protein sequence ID" value="EFV43804.1"/>
    <property type="molecule type" value="Genomic_DNA"/>
</dbReference>
<dbReference type="GeneID" id="78087744"/>
<organism evidence="1 2">
    <name type="scientific">Bilophila wadsworthia (strain 3_1_6)</name>
    <dbReference type="NCBI Taxonomy" id="563192"/>
    <lineage>
        <taxon>Bacteria</taxon>
        <taxon>Pseudomonadati</taxon>
        <taxon>Thermodesulfobacteriota</taxon>
        <taxon>Desulfovibrionia</taxon>
        <taxon>Desulfovibrionales</taxon>
        <taxon>Desulfovibrionaceae</taxon>
        <taxon>Bilophila</taxon>
    </lineage>
</organism>
<dbReference type="Gene3D" id="3.40.50.2000">
    <property type="entry name" value="Glycogen Phosphorylase B"/>
    <property type="match status" value="1"/>
</dbReference>
<evidence type="ECO:0000313" key="1">
    <source>
        <dbReference type="EMBL" id="EFV43804.1"/>
    </source>
</evidence>
<dbReference type="Gene3D" id="3.40.50.11010">
    <property type="match status" value="1"/>
</dbReference>
<dbReference type="STRING" id="563192.HMPREF0179_02388"/>
<dbReference type="PANTHER" id="PTHR12526:SF630">
    <property type="entry name" value="GLYCOSYLTRANSFERASE"/>
    <property type="match status" value="1"/>
</dbReference>
<sequence length="406" mass="46733">MDVKIKKARDVLILSTADWDNPSWTNKQHMAVQFAQHGWRVLYVDSLGLRRPVLKKKDFLRIGKRLINGLKEAHEVRSSIWRISPLVLPFQKHAIIRRLNLWILRWTLRWHMMKLSIKMPVIWTYNPLLFEVCAELPSAGIVYHCVDDLGAAPHIHPQSIYDGEMQLGKIADLCFTTSAALQERMQALFSQCVCEPNVCDYDLFHTAVTEPLEEPEELRFIPHPRLIFIGALSEYKVDFDLIRFVAQCLPNVHWVLIGPDGEGQPDSNKPPVLPNVHMLGPKPYHRLPSFLKYGDMAVLPAVHNNYTDAMFPMKFFEYLASGVQVVATALPSLREFQDLYFPADSKEDFVSAIKIVLAGEKRNAVSIEAACHRHSWESRFERMEKILWGALNAKKTAEWKRTDDVR</sequence>
<accession>E5Y873</accession>